<protein>
    <submittedName>
        <fullName evidence="4">Putative Synaptobrevin like protein</fullName>
    </submittedName>
</protein>
<evidence type="ECO:0000259" key="3">
    <source>
        <dbReference type="PROSITE" id="PS50892"/>
    </source>
</evidence>
<evidence type="ECO:0000313" key="5">
    <source>
        <dbReference type="Proteomes" id="UP000005446"/>
    </source>
</evidence>
<dbReference type="PROSITE" id="PS50892">
    <property type="entry name" value="V_SNARE"/>
    <property type="match status" value="1"/>
</dbReference>
<dbReference type="PRINTS" id="PR00219">
    <property type="entry name" value="SYNAPTOBREVN"/>
</dbReference>
<keyword evidence="5" id="KW-1185">Reference proteome</keyword>
<reference evidence="4 5" key="1">
    <citation type="journal article" date="2012" name="Eukaryot. Cell">
        <title>Genome sequence of the fungus Glarea lozoyensis: the first genome sequence of a species from the Helotiaceae family.</title>
        <authorList>
            <person name="Youssar L."/>
            <person name="Gruening B.A."/>
            <person name="Erxleben A."/>
            <person name="Guenther S."/>
            <person name="Huettel W."/>
        </authorList>
    </citation>
    <scope>NUCLEOTIDE SEQUENCE [LARGE SCALE GENOMIC DNA]</scope>
    <source>
        <strain evidence="5">ATCC 74030 / MF5533</strain>
    </source>
</reference>
<dbReference type="EMBL" id="AGUE01000073">
    <property type="protein sequence ID" value="EHL00798.1"/>
    <property type="molecule type" value="Genomic_DNA"/>
</dbReference>
<accession>H0EKV5</accession>
<dbReference type="AlphaFoldDB" id="H0EKV5"/>
<dbReference type="InParanoid" id="H0EKV5"/>
<dbReference type="InterPro" id="IPR042855">
    <property type="entry name" value="V_SNARE_CC"/>
</dbReference>
<name>H0EKV5_GLAL7</name>
<evidence type="ECO:0000256" key="2">
    <source>
        <dbReference type="SAM" id="MobiDB-lite"/>
    </source>
</evidence>
<dbReference type="Proteomes" id="UP000005446">
    <property type="component" value="Unassembled WGS sequence"/>
</dbReference>
<dbReference type="PANTHER" id="PTHR45701">
    <property type="entry name" value="SYNAPTOBREVIN FAMILY MEMBER"/>
    <property type="match status" value="1"/>
</dbReference>
<evidence type="ECO:0000313" key="4">
    <source>
        <dbReference type="EMBL" id="EHL00798.1"/>
    </source>
</evidence>
<sequence length="136" mass="14856">MADSREPQYDPYIPSGGAAGGAGAQQAPGNQRTAALQALVVYDGGVATASLDFEKATSRFQPPQRPQRYDTINREGPRLDIHDKSTQQIDDTVGVMRENINKVSQRGERLDSLQDKTDNLAVSAQGFRRGANRVRK</sequence>
<dbReference type="InterPro" id="IPR016444">
    <property type="entry name" value="Synaptobrevin/VAMP"/>
</dbReference>
<dbReference type="FunCoup" id="H0EKV5">
    <property type="interactions" value="164"/>
</dbReference>
<feature type="compositionally biased region" description="Basic and acidic residues" evidence="2">
    <location>
        <begin position="67"/>
        <end position="76"/>
    </location>
</feature>
<dbReference type="Pfam" id="PF00957">
    <property type="entry name" value="Synaptobrevin"/>
    <property type="match status" value="1"/>
</dbReference>
<keyword evidence="1" id="KW-0175">Coiled coil</keyword>
<dbReference type="HOGENOM" id="CLU_064620_2_1_1"/>
<dbReference type="Gene3D" id="1.20.5.110">
    <property type="match status" value="1"/>
</dbReference>
<dbReference type="InterPro" id="IPR001388">
    <property type="entry name" value="Synaptobrevin-like"/>
</dbReference>
<dbReference type="OrthoDB" id="190375at2759"/>
<dbReference type="GO" id="GO:0016020">
    <property type="term" value="C:membrane"/>
    <property type="evidence" value="ECO:0007669"/>
    <property type="project" value="InterPro"/>
</dbReference>
<feature type="domain" description="V-SNARE coiled-coil homology" evidence="3">
    <location>
        <begin position="81"/>
        <end position="136"/>
    </location>
</feature>
<dbReference type="PROSITE" id="PS00417">
    <property type="entry name" value="SYNAPTOBREVIN"/>
    <property type="match status" value="1"/>
</dbReference>
<proteinExistence type="predicted"/>
<feature type="region of interest" description="Disordered" evidence="2">
    <location>
        <begin position="1"/>
        <end position="31"/>
    </location>
</feature>
<gene>
    <name evidence="4" type="ORF">M7I_3188</name>
</gene>
<evidence type="ECO:0000256" key="1">
    <source>
        <dbReference type="PROSITE-ProRule" id="PRU00290"/>
    </source>
</evidence>
<organism evidence="4 5">
    <name type="scientific">Glarea lozoyensis (strain ATCC 74030 / MF5533)</name>
    <dbReference type="NCBI Taxonomy" id="1104152"/>
    <lineage>
        <taxon>Eukaryota</taxon>
        <taxon>Fungi</taxon>
        <taxon>Dikarya</taxon>
        <taxon>Ascomycota</taxon>
        <taxon>Pezizomycotina</taxon>
        <taxon>Leotiomycetes</taxon>
        <taxon>Helotiales</taxon>
        <taxon>Helotiaceae</taxon>
        <taxon>Glarea</taxon>
    </lineage>
</organism>
<dbReference type="GO" id="GO:0016192">
    <property type="term" value="P:vesicle-mediated transport"/>
    <property type="evidence" value="ECO:0007669"/>
    <property type="project" value="InterPro"/>
</dbReference>
<dbReference type="SUPFAM" id="SSF58038">
    <property type="entry name" value="SNARE fusion complex"/>
    <property type="match status" value="1"/>
</dbReference>
<comment type="caution">
    <text evidence="4">The sequence shown here is derived from an EMBL/GenBank/DDBJ whole genome shotgun (WGS) entry which is preliminary data.</text>
</comment>
<dbReference type="CDD" id="cd15874">
    <property type="entry name" value="R-SNARE_Snc1"/>
    <property type="match status" value="1"/>
</dbReference>
<feature type="region of interest" description="Disordered" evidence="2">
    <location>
        <begin position="57"/>
        <end position="76"/>
    </location>
</feature>